<evidence type="ECO:0000256" key="2">
    <source>
        <dbReference type="ARBA" id="ARBA00023134"/>
    </source>
</evidence>
<feature type="domain" description="G" evidence="6">
    <location>
        <begin position="164"/>
        <end position="218"/>
    </location>
</feature>
<keyword evidence="3" id="KW-0496">Mitochondrion</keyword>
<dbReference type="Proteomes" id="UP000247409">
    <property type="component" value="Unassembled WGS sequence"/>
</dbReference>
<evidence type="ECO:0000259" key="6">
    <source>
        <dbReference type="Pfam" id="PF01926"/>
    </source>
</evidence>
<dbReference type="GO" id="GO:0005743">
    <property type="term" value="C:mitochondrial inner membrane"/>
    <property type="evidence" value="ECO:0007669"/>
    <property type="project" value="UniProtKB-SubCell"/>
</dbReference>
<dbReference type="SUPFAM" id="SSF52540">
    <property type="entry name" value="P-loop containing nucleoside triphosphate hydrolases"/>
    <property type="match status" value="1"/>
</dbReference>
<dbReference type="PANTHER" id="PTHR45782:SF5">
    <property type="entry name" value="DAR GTPASE 3, CHLOROPLASTIC"/>
    <property type="match status" value="1"/>
</dbReference>
<dbReference type="GO" id="GO:0005525">
    <property type="term" value="F:GTP binding"/>
    <property type="evidence" value="ECO:0007669"/>
    <property type="project" value="UniProtKB-KW"/>
</dbReference>
<evidence type="ECO:0000256" key="4">
    <source>
        <dbReference type="PIRSR" id="PIRSR006230-1"/>
    </source>
</evidence>
<dbReference type="PANTHER" id="PTHR45782">
    <property type="entry name" value="MITOCHONDRIAL RIBOSOME-ASSOCIATED GTPASE 1"/>
    <property type="match status" value="1"/>
</dbReference>
<feature type="binding site" evidence="4">
    <location>
        <begin position="99"/>
        <end position="102"/>
    </location>
    <ligand>
        <name>GTP</name>
        <dbReference type="ChEBI" id="CHEBI:37565"/>
    </ligand>
</feature>
<evidence type="ECO:0000313" key="8">
    <source>
        <dbReference type="Proteomes" id="UP000247409"/>
    </source>
</evidence>
<feature type="binding site" evidence="4">
    <location>
        <position position="215"/>
    </location>
    <ligand>
        <name>GTP</name>
        <dbReference type="ChEBI" id="CHEBI:37565"/>
    </ligand>
</feature>
<feature type="compositionally biased region" description="Basic and acidic residues" evidence="5">
    <location>
        <begin position="1"/>
        <end position="21"/>
    </location>
</feature>
<dbReference type="Gene3D" id="3.40.50.300">
    <property type="entry name" value="P-loop containing nucleotide triphosphate hydrolases"/>
    <property type="match status" value="1"/>
</dbReference>
<keyword evidence="1 3" id="KW-0547">Nucleotide-binding</keyword>
<dbReference type="GO" id="GO:0003924">
    <property type="term" value="F:GTPase activity"/>
    <property type="evidence" value="ECO:0007669"/>
    <property type="project" value="TreeGrafter"/>
</dbReference>
<dbReference type="OrthoDB" id="269151at2759"/>
<accession>A0A2V3IVH6</accession>
<comment type="subcellular location">
    <subcellularLocation>
        <location evidence="3">Mitochondrion inner membrane</location>
        <topology evidence="3">Peripheral membrane protein</topology>
    </subcellularLocation>
</comment>
<dbReference type="InterPro" id="IPR006073">
    <property type="entry name" value="GTP-bd"/>
</dbReference>
<keyword evidence="8" id="KW-1185">Reference proteome</keyword>
<reference evidence="7 8" key="1">
    <citation type="journal article" date="2018" name="Mol. Biol. Evol.">
        <title>Analysis of the draft genome of the red seaweed Gracilariopsis chorda provides insights into genome size evolution in Rhodophyta.</title>
        <authorList>
            <person name="Lee J."/>
            <person name="Yang E.C."/>
            <person name="Graf L."/>
            <person name="Yang J.H."/>
            <person name="Qiu H."/>
            <person name="Zel Zion U."/>
            <person name="Chan C.X."/>
            <person name="Stephens T.G."/>
            <person name="Weber A.P.M."/>
            <person name="Boo G.H."/>
            <person name="Boo S.M."/>
            <person name="Kim K.M."/>
            <person name="Shin Y."/>
            <person name="Jung M."/>
            <person name="Lee S.J."/>
            <person name="Yim H.S."/>
            <person name="Lee J.H."/>
            <person name="Bhattacharya D."/>
            <person name="Yoon H.S."/>
        </authorList>
    </citation>
    <scope>NUCLEOTIDE SEQUENCE [LARGE SCALE GENOMIC DNA]</scope>
    <source>
        <strain evidence="7 8">SKKU-2015</strain>
        <tissue evidence="7">Whole body</tissue>
    </source>
</reference>
<organism evidence="7 8">
    <name type="scientific">Gracilariopsis chorda</name>
    <dbReference type="NCBI Taxonomy" id="448386"/>
    <lineage>
        <taxon>Eukaryota</taxon>
        <taxon>Rhodophyta</taxon>
        <taxon>Florideophyceae</taxon>
        <taxon>Rhodymeniophycidae</taxon>
        <taxon>Gracilariales</taxon>
        <taxon>Gracilariaceae</taxon>
        <taxon>Gracilariopsis</taxon>
    </lineage>
</organism>
<protein>
    <recommendedName>
        <fullName evidence="3">Mitochondrial GTPase 1</fullName>
    </recommendedName>
</protein>
<dbReference type="STRING" id="448386.A0A2V3IVH6"/>
<comment type="caution">
    <text evidence="7">The sequence shown here is derived from an EMBL/GenBank/DDBJ whole genome shotgun (WGS) entry which is preliminary data.</text>
</comment>
<dbReference type="PIRSF" id="PIRSF006230">
    <property type="entry name" value="MG442"/>
    <property type="match status" value="1"/>
</dbReference>
<evidence type="ECO:0000313" key="7">
    <source>
        <dbReference type="EMBL" id="PXF46134.1"/>
    </source>
</evidence>
<feature type="region of interest" description="Disordered" evidence="5">
    <location>
        <begin position="1"/>
        <end position="25"/>
    </location>
</feature>
<evidence type="ECO:0000256" key="5">
    <source>
        <dbReference type="SAM" id="MobiDB-lite"/>
    </source>
</evidence>
<dbReference type="InterPro" id="IPR016478">
    <property type="entry name" value="GTPase_MTG1"/>
</dbReference>
<dbReference type="GO" id="GO:0032543">
    <property type="term" value="P:mitochondrial translation"/>
    <property type="evidence" value="ECO:0007669"/>
    <property type="project" value="TreeGrafter"/>
</dbReference>
<evidence type="ECO:0000256" key="3">
    <source>
        <dbReference type="PIRNR" id="PIRNR006230"/>
    </source>
</evidence>
<dbReference type="CDD" id="cd01856">
    <property type="entry name" value="YlqF"/>
    <property type="match status" value="1"/>
</dbReference>
<sequence>MTFDSKKHGSIPKTEEEDKNTALRRQKPYAKGALSSVGSMKPVIQWYPGHIAKAERALKESIKAVDVVIEVRDCRVPLATAHPEVPNWIGNKNRVLAMNRADLAPEAARSDWRRHLLGQGEKVRFINAKQGRGVRELKKLAMEASSAVNEKRKARGLLPRAVRCLVIGYPNVGKSALINRLVGRKSAKSANKPGVTRNFQWVRISSTIELLDMPGIIPAKFVSQDTALRLAICDDIGQAAYDTQLTAALMIDELKHVASTYPGYFCFDTLVERFRIDPREMSGEEFLYCAAKSLYKDDAERTAVRLLTEFRSGVLGPVALESPLMLSLPT</sequence>
<dbReference type="Gene3D" id="1.10.1580.10">
    <property type="match status" value="1"/>
</dbReference>
<name>A0A2V3IVH6_9FLOR</name>
<dbReference type="InterPro" id="IPR019991">
    <property type="entry name" value="GTP-bd_ribosome_bgen"/>
</dbReference>
<dbReference type="AlphaFoldDB" id="A0A2V3IVH6"/>
<comment type="similarity">
    <text evidence="3">Belongs to the TRAFAC class YlqF/YawG GTPase family. MTG1 subfamily.</text>
</comment>
<dbReference type="EMBL" id="NBIV01000044">
    <property type="protein sequence ID" value="PXF46134.1"/>
    <property type="molecule type" value="Genomic_DNA"/>
</dbReference>
<evidence type="ECO:0000256" key="1">
    <source>
        <dbReference type="ARBA" id="ARBA00022741"/>
    </source>
</evidence>
<dbReference type="NCBIfam" id="TIGR03596">
    <property type="entry name" value="GTPase_YlqF"/>
    <property type="match status" value="1"/>
</dbReference>
<gene>
    <name evidence="7" type="ORF">BWQ96_04140</name>
</gene>
<dbReference type="FunFam" id="3.40.50.300:FF:001189">
    <property type="entry name" value="DAR GTPase 3 chloroplastic"/>
    <property type="match status" value="1"/>
</dbReference>
<dbReference type="InterPro" id="IPR027417">
    <property type="entry name" value="P-loop_NTPase"/>
</dbReference>
<dbReference type="PRINTS" id="PR00326">
    <property type="entry name" value="GTP1OBG"/>
</dbReference>
<proteinExistence type="inferred from homology"/>
<dbReference type="InterPro" id="IPR023179">
    <property type="entry name" value="GTP-bd_ortho_bundle_sf"/>
</dbReference>
<keyword evidence="2 3" id="KW-0342">GTP-binding</keyword>
<dbReference type="Pfam" id="PF01926">
    <property type="entry name" value="MMR_HSR1"/>
    <property type="match status" value="1"/>
</dbReference>